<organism evidence="3 4">
    <name type="scientific">Aurantimonas manganoxydans (strain ATCC BAA-1229 / DSM 21871 / SI85-9A1)</name>
    <dbReference type="NCBI Taxonomy" id="287752"/>
    <lineage>
        <taxon>Bacteria</taxon>
        <taxon>Pseudomonadati</taxon>
        <taxon>Pseudomonadota</taxon>
        <taxon>Alphaproteobacteria</taxon>
        <taxon>Hyphomicrobiales</taxon>
        <taxon>Aurantimonadaceae</taxon>
        <taxon>Aurantimonas</taxon>
    </lineage>
</organism>
<dbReference type="PROSITE" id="PS00175">
    <property type="entry name" value="PG_MUTASE"/>
    <property type="match status" value="1"/>
</dbReference>
<dbReference type="AlphaFoldDB" id="Q1YGL8"/>
<dbReference type="PANTHER" id="PTHR48100">
    <property type="entry name" value="BROAD-SPECIFICITY PHOSPHATASE YOR283W-RELATED"/>
    <property type="match status" value="1"/>
</dbReference>
<dbReference type="InterPro" id="IPR013078">
    <property type="entry name" value="His_Pase_superF_clade-1"/>
</dbReference>
<name>Q1YGL8_AURMS</name>
<dbReference type="Proteomes" id="UP000000321">
    <property type="component" value="Unassembled WGS sequence"/>
</dbReference>
<gene>
    <name evidence="3" type="ORF">SI859A1_02808</name>
</gene>
<dbReference type="PRINTS" id="PR00991">
    <property type="entry name" value="6PFRUCTKNASE"/>
</dbReference>
<dbReference type="Pfam" id="PF00300">
    <property type="entry name" value="His_Phos_1"/>
    <property type="match status" value="1"/>
</dbReference>
<dbReference type="BioCyc" id="AURANTIMONAS:SI859A1_02808-MONOMER"/>
<keyword evidence="4" id="KW-1185">Reference proteome</keyword>
<reference evidence="3 4" key="1">
    <citation type="journal article" date="2008" name="Appl. Environ. Microbiol.">
        <title>Genomic insights into Mn(II) oxidation by the marine alphaproteobacterium Aurantimonas sp. strain SI85-9A1.</title>
        <authorList>
            <person name="Dick G.J."/>
            <person name="Podell S."/>
            <person name="Johnson H.A."/>
            <person name="Rivera-Espinoza Y."/>
            <person name="Bernier-Latmani R."/>
            <person name="McCarthy J.K."/>
            <person name="Torpey J.W."/>
            <person name="Clement B.G."/>
            <person name="Gaasterland T."/>
            <person name="Tebo B.M."/>
        </authorList>
    </citation>
    <scope>NUCLEOTIDE SEQUENCE [LARGE SCALE GENOMIC DNA]</scope>
    <source>
        <strain evidence="3 4">SI85-9A1</strain>
    </source>
</reference>
<proteinExistence type="predicted"/>
<feature type="binding site" evidence="2">
    <location>
        <begin position="10"/>
        <end position="17"/>
    </location>
    <ligand>
        <name>substrate</name>
    </ligand>
</feature>
<dbReference type="InterPro" id="IPR050275">
    <property type="entry name" value="PGM_Phosphatase"/>
</dbReference>
<sequence>MISTELYLCRHGQTDWNAEGRLQGQEDIPLNALGREQARRNGLCLRNILGAGASGFSFLSSPLGRAVETMRIIRTELDLPPDDFETDPRLVELHFGDWQGSTLDEVRKSDPEGPKRRKADKWNFVPPGEKAESYALLAERVRPVFENLSRPTIVTAHGGVSRCILRMYGGFDDRAAARGDIAQDRILHWLDGGLTWV</sequence>
<dbReference type="Gene3D" id="3.40.50.1240">
    <property type="entry name" value="Phosphoglycerate mutase-like"/>
    <property type="match status" value="1"/>
</dbReference>
<evidence type="ECO:0000256" key="1">
    <source>
        <dbReference type="PIRSR" id="PIRSR613078-1"/>
    </source>
</evidence>
<dbReference type="GO" id="GO:0005737">
    <property type="term" value="C:cytoplasm"/>
    <property type="evidence" value="ECO:0007669"/>
    <property type="project" value="TreeGrafter"/>
</dbReference>
<evidence type="ECO:0000256" key="2">
    <source>
        <dbReference type="PIRSR" id="PIRSR613078-2"/>
    </source>
</evidence>
<dbReference type="HOGENOM" id="CLU_033323_9_1_5"/>
<feature type="active site" description="Proton donor/acceptor" evidence="1">
    <location>
        <position position="92"/>
    </location>
</feature>
<dbReference type="SUPFAM" id="SSF53254">
    <property type="entry name" value="Phosphoglycerate mutase-like"/>
    <property type="match status" value="1"/>
</dbReference>
<dbReference type="RefSeq" id="WP_009210627.1">
    <property type="nucleotide sequence ID" value="NZ_BBWP01000008.1"/>
</dbReference>
<accession>Q1YGL8</accession>
<protein>
    <submittedName>
        <fullName evidence="3">Putative phosphoglycerate mutase</fullName>
    </submittedName>
</protein>
<feature type="active site" description="Tele-phosphohistidine intermediate" evidence="1">
    <location>
        <position position="11"/>
    </location>
</feature>
<dbReference type="InterPro" id="IPR003094">
    <property type="entry name" value="6Pfruct_kin"/>
</dbReference>
<comment type="caution">
    <text evidence="3">The sequence shown here is derived from an EMBL/GenBank/DDBJ whole genome shotgun (WGS) entry which is preliminary data.</text>
</comment>
<dbReference type="SMART" id="SM00855">
    <property type="entry name" value="PGAM"/>
    <property type="match status" value="1"/>
</dbReference>
<dbReference type="GO" id="GO:0016791">
    <property type="term" value="F:phosphatase activity"/>
    <property type="evidence" value="ECO:0007669"/>
    <property type="project" value="TreeGrafter"/>
</dbReference>
<evidence type="ECO:0000313" key="3">
    <source>
        <dbReference type="EMBL" id="EAS49207.1"/>
    </source>
</evidence>
<dbReference type="PIRSF" id="PIRSF000709">
    <property type="entry name" value="6PFK_2-Ptase"/>
    <property type="match status" value="1"/>
</dbReference>
<dbReference type="PANTHER" id="PTHR48100:SF59">
    <property type="entry name" value="ADENOSYLCOBALAMIN_ALPHA-RIBAZOLE PHOSPHATASE"/>
    <property type="match status" value="1"/>
</dbReference>
<dbReference type="EMBL" id="AAPJ01000005">
    <property type="protein sequence ID" value="EAS49207.1"/>
    <property type="molecule type" value="Genomic_DNA"/>
</dbReference>
<dbReference type="InterPro" id="IPR001345">
    <property type="entry name" value="PG/BPGM_mutase_AS"/>
</dbReference>
<dbReference type="GO" id="GO:0005524">
    <property type="term" value="F:ATP binding"/>
    <property type="evidence" value="ECO:0007669"/>
    <property type="project" value="InterPro"/>
</dbReference>
<evidence type="ECO:0000313" key="4">
    <source>
        <dbReference type="Proteomes" id="UP000000321"/>
    </source>
</evidence>
<dbReference type="GO" id="GO:0006003">
    <property type="term" value="P:fructose 2,6-bisphosphate metabolic process"/>
    <property type="evidence" value="ECO:0007669"/>
    <property type="project" value="InterPro"/>
</dbReference>
<feature type="binding site" evidence="2">
    <location>
        <position position="65"/>
    </location>
    <ligand>
        <name>substrate</name>
    </ligand>
</feature>
<dbReference type="CDD" id="cd07067">
    <property type="entry name" value="HP_PGM_like"/>
    <property type="match status" value="1"/>
</dbReference>
<dbReference type="OrthoDB" id="9781415at2"/>
<dbReference type="InterPro" id="IPR029033">
    <property type="entry name" value="His_PPase_superfam"/>
</dbReference>